<organism evidence="3 4">
    <name type="scientific">Paragonimus westermani</name>
    <dbReference type="NCBI Taxonomy" id="34504"/>
    <lineage>
        <taxon>Eukaryota</taxon>
        <taxon>Metazoa</taxon>
        <taxon>Spiralia</taxon>
        <taxon>Lophotrochozoa</taxon>
        <taxon>Platyhelminthes</taxon>
        <taxon>Trematoda</taxon>
        <taxon>Digenea</taxon>
        <taxon>Plagiorchiida</taxon>
        <taxon>Troglotremata</taxon>
        <taxon>Troglotrematidae</taxon>
        <taxon>Paragonimus</taxon>
    </lineage>
</organism>
<keyword evidence="4" id="KW-1185">Reference proteome</keyword>
<dbReference type="Pfam" id="PF00169">
    <property type="entry name" value="PH"/>
    <property type="match status" value="1"/>
</dbReference>
<dbReference type="GO" id="GO:0055037">
    <property type="term" value="C:recycling endosome"/>
    <property type="evidence" value="ECO:0007669"/>
    <property type="project" value="TreeGrafter"/>
</dbReference>
<evidence type="ECO:0000259" key="2">
    <source>
        <dbReference type="PROSITE" id="PS50003"/>
    </source>
</evidence>
<dbReference type="Gene3D" id="2.30.29.30">
    <property type="entry name" value="Pleckstrin-homology domain (PH domain)/Phosphotyrosine-binding domain (PTB)"/>
    <property type="match status" value="1"/>
</dbReference>
<dbReference type="GO" id="GO:0005769">
    <property type="term" value="C:early endosome"/>
    <property type="evidence" value="ECO:0007669"/>
    <property type="project" value="TreeGrafter"/>
</dbReference>
<sequence length="247" mass="27723">MRILNPKTVIQFLSYEKEEKVGFLWKRRSEHKGSFKKRYFVACGNILAYYEKKLDREPLGVLILEGHVIEMLDDLTMALRFPTMGESSRSYVLRGESTTEIEQWMRVLSRSGIDFFTLTLEDLDDQLNAVTAVRNSISLGSPDAVNLQQAVAIDRRDIKRSNPFNRTSAGPGVSGQQATAPPSNAGLSPTVIGHGLDSVAKSTVPQSPTHHLRWLLCQPWEQLHAFARTHLLNSVFPACEKDLIDLS</sequence>
<protein>
    <recommendedName>
        <fullName evidence="2">PH domain-containing protein</fullName>
    </recommendedName>
</protein>
<reference evidence="3 4" key="1">
    <citation type="journal article" date="2019" name="Gigascience">
        <title>Whole-genome sequence of the oriental lung fluke Paragonimus westermani.</title>
        <authorList>
            <person name="Oey H."/>
            <person name="Zakrzewski M."/>
            <person name="Narain K."/>
            <person name="Devi K.R."/>
            <person name="Agatsuma T."/>
            <person name="Nawaratna S."/>
            <person name="Gobert G.N."/>
            <person name="Jones M.K."/>
            <person name="Ragan M.A."/>
            <person name="McManus D.P."/>
            <person name="Krause L."/>
        </authorList>
    </citation>
    <scope>NUCLEOTIDE SEQUENCE [LARGE SCALE GENOMIC DNA]</scope>
    <source>
        <strain evidence="3 4">IND2009</strain>
    </source>
</reference>
<proteinExistence type="predicted"/>
<feature type="region of interest" description="Disordered" evidence="1">
    <location>
        <begin position="161"/>
        <end position="191"/>
    </location>
</feature>
<dbReference type="SUPFAM" id="SSF50729">
    <property type="entry name" value="PH domain-like"/>
    <property type="match status" value="1"/>
</dbReference>
<dbReference type="GO" id="GO:0042147">
    <property type="term" value="P:retrograde transport, endosome to Golgi"/>
    <property type="evidence" value="ECO:0007669"/>
    <property type="project" value="TreeGrafter"/>
</dbReference>
<dbReference type="InterPro" id="IPR001849">
    <property type="entry name" value="PH_domain"/>
</dbReference>
<evidence type="ECO:0000256" key="1">
    <source>
        <dbReference type="SAM" id="MobiDB-lite"/>
    </source>
</evidence>
<dbReference type="GO" id="GO:0005802">
    <property type="term" value="C:trans-Golgi network"/>
    <property type="evidence" value="ECO:0007669"/>
    <property type="project" value="TreeGrafter"/>
</dbReference>
<dbReference type="EMBL" id="QNGE01000361">
    <property type="protein sequence ID" value="KAA3680742.1"/>
    <property type="molecule type" value="Genomic_DNA"/>
</dbReference>
<dbReference type="AlphaFoldDB" id="A0A5J4NZN3"/>
<dbReference type="SMART" id="SM00233">
    <property type="entry name" value="PH"/>
    <property type="match status" value="1"/>
</dbReference>
<dbReference type="InterPro" id="IPR011993">
    <property type="entry name" value="PH-like_dom_sf"/>
</dbReference>
<dbReference type="PANTHER" id="PTHR22902:SF53">
    <property type="entry name" value="INOSITOL PHOSPHATASE INTERACTING PROTEIN, ISOFORM A"/>
    <property type="match status" value="1"/>
</dbReference>
<comment type="caution">
    <text evidence="3">The sequence shown here is derived from an EMBL/GenBank/DDBJ whole genome shotgun (WGS) entry which is preliminary data.</text>
</comment>
<dbReference type="GO" id="GO:0001881">
    <property type="term" value="P:receptor recycling"/>
    <property type="evidence" value="ECO:0007669"/>
    <property type="project" value="TreeGrafter"/>
</dbReference>
<evidence type="ECO:0000313" key="3">
    <source>
        <dbReference type="EMBL" id="KAA3680742.1"/>
    </source>
</evidence>
<dbReference type="PANTHER" id="PTHR22902">
    <property type="entry name" value="SESQUIPEDALIAN"/>
    <property type="match status" value="1"/>
</dbReference>
<dbReference type="InterPro" id="IPR045188">
    <property type="entry name" value="Boi1/Boi2-like"/>
</dbReference>
<dbReference type="PROSITE" id="PS50003">
    <property type="entry name" value="PH_DOMAIN"/>
    <property type="match status" value="1"/>
</dbReference>
<name>A0A5J4NZN3_9TREM</name>
<dbReference type="GO" id="GO:0007032">
    <property type="term" value="P:endosome organization"/>
    <property type="evidence" value="ECO:0007669"/>
    <property type="project" value="TreeGrafter"/>
</dbReference>
<dbReference type="GO" id="GO:0005829">
    <property type="term" value="C:cytosol"/>
    <property type="evidence" value="ECO:0007669"/>
    <property type="project" value="GOC"/>
</dbReference>
<accession>A0A5J4NZN3</accession>
<gene>
    <name evidence="3" type="ORF">DEA37_0001252</name>
</gene>
<dbReference type="Proteomes" id="UP000324629">
    <property type="component" value="Unassembled WGS sequence"/>
</dbReference>
<feature type="compositionally biased region" description="Polar residues" evidence="1">
    <location>
        <begin position="162"/>
        <end position="187"/>
    </location>
</feature>
<feature type="domain" description="PH" evidence="2">
    <location>
        <begin position="17"/>
        <end position="113"/>
    </location>
</feature>
<evidence type="ECO:0000313" key="4">
    <source>
        <dbReference type="Proteomes" id="UP000324629"/>
    </source>
</evidence>